<dbReference type="Proteomes" id="UP000727993">
    <property type="component" value="Unassembled WGS sequence"/>
</dbReference>
<protein>
    <recommendedName>
        <fullName evidence="4">GYF domain-containing protein</fullName>
    </recommendedName>
</protein>
<gene>
    <name evidence="2" type="ORF">IPN02_04230</name>
</gene>
<evidence type="ECO:0000313" key="2">
    <source>
        <dbReference type="EMBL" id="MBK9296079.1"/>
    </source>
</evidence>
<dbReference type="EMBL" id="JADJZA010000001">
    <property type="protein sequence ID" value="MBK9296079.1"/>
    <property type="molecule type" value="Genomic_DNA"/>
</dbReference>
<proteinExistence type="predicted"/>
<name>A0A936NAF9_9ACTN</name>
<dbReference type="AlphaFoldDB" id="A0A936NAF9"/>
<evidence type="ECO:0000256" key="1">
    <source>
        <dbReference type="SAM" id="MobiDB-lite"/>
    </source>
</evidence>
<reference evidence="2 3" key="1">
    <citation type="submission" date="2020-10" db="EMBL/GenBank/DDBJ databases">
        <title>Connecting structure to function with the recovery of over 1000 high-quality activated sludge metagenome-assembled genomes encoding full-length rRNA genes using long-read sequencing.</title>
        <authorList>
            <person name="Singleton C.M."/>
            <person name="Petriglieri F."/>
            <person name="Kristensen J.M."/>
            <person name="Kirkegaard R.H."/>
            <person name="Michaelsen T.Y."/>
            <person name="Andersen M.H."/>
            <person name="Karst S.M."/>
            <person name="Dueholm M.S."/>
            <person name="Nielsen P.H."/>
            <person name="Albertsen M."/>
        </authorList>
    </citation>
    <scope>NUCLEOTIDE SEQUENCE [LARGE SCALE GENOMIC DNA]</scope>
    <source>
        <strain evidence="2">Lyne_18-Q3-R50-59_MAXAC.006</strain>
    </source>
</reference>
<comment type="caution">
    <text evidence="2">The sequence shown here is derived from an EMBL/GenBank/DDBJ whole genome shotgun (WGS) entry which is preliminary data.</text>
</comment>
<feature type="region of interest" description="Disordered" evidence="1">
    <location>
        <begin position="72"/>
        <end position="148"/>
    </location>
</feature>
<accession>A0A936NAF9</accession>
<feature type="compositionally biased region" description="Polar residues" evidence="1">
    <location>
        <begin position="86"/>
        <end position="116"/>
    </location>
</feature>
<organism evidence="2 3">
    <name type="scientific">Candidatus Neomicrothrix subdominans</name>
    <dbReference type="NCBI Taxonomy" id="2954438"/>
    <lineage>
        <taxon>Bacteria</taxon>
        <taxon>Bacillati</taxon>
        <taxon>Actinomycetota</taxon>
        <taxon>Acidimicrobiia</taxon>
        <taxon>Acidimicrobiales</taxon>
        <taxon>Microthrixaceae</taxon>
        <taxon>Candidatus Neomicrothrix</taxon>
    </lineage>
</organism>
<sequence length="348" mass="37392">MSDFSTADATPDLPLIHWVDEAHVTREPVPAQTLLGWIDAGHLPAETPAWWDGLDGWTTAIELRAIVAPQAGAAAEPTADAQPTAGDTQPTAGDTQPTSGYTRPTAGDTQPTSGATQPAVPAIDEPDDQPRPAPMTPGSLTERFDDQDLDDTFMELVERSSEIYKESEQATSVDEVFLGGVIAALGDSGYVLIDILTGGSLRNAGATSSTTQVALPFNRHELRFEDPATGARVALVLDHLTPDVGSAKVLGQRARIQLGYGQRVPNFGQVGRALRQEMASTFVVSPEPGRVTFDADLSSGFVYCQVDLLWELDRYVDDSMDVDADLLRKHLAATVHTLRKFLQLRFAG</sequence>
<feature type="compositionally biased region" description="Low complexity" evidence="1">
    <location>
        <begin position="72"/>
        <end position="85"/>
    </location>
</feature>
<evidence type="ECO:0008006" key="4">
    <source>
        <dbReference type="Google" id="ProtNLM"/>
    </source>
</evidence>
<evidence type="ECO:0000313" key="3">
    <source>
        <dbReference type="Proteomes" id="UP000727993"/>
    </source>
</evidence>